<dbReference type="InterPro" id="IPR011989">
    <property type="entry name" value="ARM-like"/>
</dbReference>
<proteinExistence type="predicted"/>
<feature type="region of interest" description="Disordered" evidence="1">
    <location>
        <begin position="152"/>
        <end position="172"/>
    </location>
</feature>
<reference evidence="2 3" key="1">
    <citation type="submission" date="2019-03" db="EMBL/GenBank/DDBJ databases">
        <title>Sequencing 23 genomes of Wallemia ichthyophaga.</title>
        <authorList>
            <person name="Gostincar C."/>
        </authorList>
    </citation>
    <scope>NUCLEOTIDE SEQUENCE [LARGE SCALE GENOMIC DNA]</scope>
    <source>
        <strain evidence="2 3">EXF-5753</strain>
    </source>
</reference>
<evidence type="ECO:0000313" key="3">
    <source>
        <dbReference type="Proteomes" id="UP000310189"/>
    </source>
</evidence>
<dbReference type="OrthoDB" id="78088at2759"/>
<gene>
    <name evidence="2" type="ORF">E3P99_00246</name>
</gene>
<feature type="compositionally biased region" description="Polar residues" evidence="1">
    <location>
        <begin position="52"/>
        <end position="68"/>
    </location>
</feature>
<dbReference type="Gene3D" id="1.25.10.10">
    <property type="entry name" value="Leucine-rich Repeat Variant"/>
    <property type="match status" value="1"/>
</dbReference>
<accession>A0A4T0FWP3</accession>
<feature type="compositionally biased region" description="Basic and acidic residues" evidence="1">
    <location>
        <begin position="70"/>
        <end position="103"/>
    </location>
</feature>
<feature type="compositionally biased region" description="Low complexity" evidence="1">
    <location>
        <begin position="39"/>
        <end position="51"/>
    </location>
</feature>
<name>A0A4T0FWP3_9BASI</name>
<dbReference type="EMBL" id="SPNW01000003">
    <property type="protein sequence ID" value="TIA93158.1"/>
    <property type="molecule type" value="Genomic_DNA"/>
</dbReference>
<protein>
    <recommendedName>
        <fullName evidence="4">Wings apart-like protein C-terminal domain-containing protein</fullName>
    </recommendedName>
</protein>
<evidence type="ECO:0008006" key="4">
    <source>
        <dbReference type="Google" id="ProtNLM"/>
    </source>
</evidence>
<evidence type="ECO:0000256" key="1">
    <source>
        <dbReference type="SAM" id="MobiDB-lite"/>
    </source>
</evidence>
<feature type="compositionally biased region" description="Polar residues" evidence="1">
    <location>
        <begin position="104"/>
        <end position="114"/>
    </location>
</feature>
<dbReference type="AlphaFoldDB" id="A0A4T0FWP3"/>
<organism evidence="2 3">
    <name type="scientific">Wallemia hederae</name>
    <dbReference type="NCBI Taxonomy" id="1540922"/>
    <lineage>
        <taxon>Eukaryota</taxon>
        <taxon>Fungi</taxon>
        <taxon>Dikarya</taxon>
        <taxon>Basidiomycota</taxon>
        <taxon>Wallemiomycotina</taxon>
        <taxon>Wallemiomycetes</taxon>
        <taxon>Wallemiales</taxon>
        <taxon>Wallemiaceae</taxon>
        <taxon>Wallemia</taxon>
    </lineage>
</organism>
<feature type="region of interest" description="Disordered" evidence="1">
    <location>
        <begin position="1"/>
        <end position="119"/>
    </location>
</feature>
<evidence type="ECO:0000313" key="2">
    <source>
        <dbReference type="EMBL" id="TIA93158.1"/>
    </source>
</evidence>
<dbReference type="Proteomes" id="UP000310189">
    <property type="component" value="Unassembled WGS sequence"/>
</dbReference>
<comment type="caution">
    <text evidence="2">The sequence shown here is derived from an EMBL/GenBank/DDBJ whole genome shotgun (WGS) entry which is preliminary data.</text>
</comment>
<sequence length="578" mass="64194">MSDAVFKRKYTSANSYKNRRRKLQDCNGSEAPPSPVPPSASASPSTSKVVSKMQTRTGSLVSEASINENIAHDDTPTKPRDSEISRDHPNDDTTDKAKDRETDAQSPQRQTQNALAKRTYAKMRSYQNDAPSTNWMDEPVREGYSELRKRWGVDDSDEEDDPRSTHKSFSQLRSAGISRRYDEELSYICEGFVGDSSSVRRSSALSVSQKLSNLDWKKWLLDSEECLDRVWSGITQHLGSGDAIFDAISSIIIAHLSQSITVSPLAALDPPFCRAINTLYNTNNSNDVFRMSDKFLSRSERPLLREVKAVAKGVLEGEESITVPKLLIYAAQGIGEYSSLRDYSDVVDVALDAFDRARVVSEEHPYTMRLMKVIERSGESATFAMFKKLAILFGWMADQDDCSQDDIKSITRAMVTLSVDRRDTAKHIFATGRVTGDALTLLSQHQAAGHQDAVTLLLGLLMNMIELGGDNVADVFNAITEDQIIVEIFNTNHLQLKNEDGEKNETDVQAMSPKVVLCTLASCILSNCVVAVPGYAQQISQQVSLTDTTNVLRLNLVLDESDKASRLVREVERVLNTL</sequence>
<keyword evidence="3" id="KW-1185">Reference proteome</keyword>